<organism evidence="2 3">
    <name type="scientific">Polytolypa hystricis (strain UAMH7299)</name>
    <dbReference type="NCBI Taxonomy" id="1447883"/>
    <lineage>
        <taxon>Eukaryota</taxon>
        <taxon>Fungi</taxon>
        <taxon>Dikarya</taxon>
        <taxon>Ascomycota</taxon>
        <taxon>Pezizomycotina</taxon>
        <taxon>Eurotiomycetes</taxon>
        <taxon>Eurotiomycetidae</taxon>
        <taxon>Onygenales</taxon>
        <taxon>Onygenales incertae sedis</taxon>
        <taxon>Polytolypa</taxon>
    </lineage>
</organism>
<keyword evidence="3" id="KW-1185">Reference proteome</keyword>
<name>A0A2B7Z399_POLH7</name>
<feature type="region of interest" description="Disordered" evidence="1">
    <location>
        <begin position="191"/>
        <end position="224"/>
    </location>
</feature>
<feature type="region of interest" description="Disordered" evidence="1">
    <location>
        <begin position="1"/>
        <end position="74"/>
    </location>
</feature>
<proteinExistence type="predicted"/>
<dbReference type="Proteomes" id="UP000224634">
    <property type="component" value="Unassembled WGS sequence"/>
</dbReference>
<dbReference type="OrthoDB" id="3882058at2759"/>
<protein>
    <recommendedName>
        <fullName evidence="4">Only prolin and serin are matching in the corresponding protein</fullName>
    </recommendedName>
</protein>
<feature type="compositionally biased region" description="Low complexity" evidence="1">
    <location>
        <begin position="60"/>
        <end position="74"/>
    </location>
</feature>
<evidence type="ECO:0000313" key="3">
    <source>
        <dbReference type="Proteomes" id="UP000224634"/>
    </source>
</evidence>
<feature type="compositionally biased region" description="Polar residues" evidence="1">
    <location>
        <begin position="16"/>
        <end position="33"/>
    </location>
</feature>
<evidence type="ECO:0000313" key="2">
    <source>
        <dbReference type="EMBL" id="PGH27532.1"/>
    </source>
</evidence>
<reference evidence="2 3" key="1">
    <citation type="submission" date="2017-10" db="EMBL/GenBank/DDBJ databases">
        <title>Comparative genomics in systemic dimorphic fungi from Ajellomycetaceae.</title>
        <authorList>
            <person name="Munoz J.F."/>
            <person name="Mcewen J.G."/>
            <person name="Clay O.K."/>
            <person name="Cuomo C.A."/>
        </authorList>
    </citation>
    <scope>NUCLEOTIDE SEQUENCE [LARGE SCALE GENOMIC DNA]</scope>
    <source>
        <strain evidence="2 3">UAMH7299</strain>
    </source>
</reference>
<feature type="compositionally biased region" description="Pro residues" evidence="1">
    <location>
        <begin position="477"/>
        <end position="486"/>
    </location>
</feature>
<dbReference type="AlphaFoldDB" id="A0A2B7Z399"/>
<sequence>MLRLSQLFESNRRDSPITNMGDSQFSHSSGTATQSPQSAVSSSPASPAVSLFSTRTHNRFPSSTSSLASSPGLGSFSETFPTMKTPLTGVKEEPLERETSLVQEDNYFPHFNEFHADDSLYYNAPSSLESHGYDLSDQVADIASSPKKPRSDSAPLRGISRISTRFTSMSSKWKQKHASDTVLALERHDESLRSRANSATSTLVSPTISSLSRRQSNHSPSPARTVFEERLSEAGIVPIDIEKVNQETSPEEPEPQARTPLLPPLLVALQKGGEEIPVQSPLQSPSVADVTDSKPINIPPVVSLPSPPLSAKPSMASISWQGAGAMCQTADIPPIIMPESHDEWSSKLGHANFTVQPEPYMPELCNVRTFEEYRTNWEHARFNYAKHLVRTGEHYGATSNIYKLTEEKWNSIDGEWRENHDSIRDNLEDDNGNPISLDKSIVEPGDAVKIPGLHDKLKFPDLGDEDIVGPMSVAPVYKPPTPPPGNPARKRTFIKFLQDLFCTSDGRD</sequence>
<evidence type="ECO:0008006" key="4">
    <source>
        <dbReference type="Google" id="ProtNLM"/>
    </source>
</evidence>
<comment type="caution">
    <text evidence="2">The sequence shown here is derived from an EMBL/GenBank/DDBJ whole genome shotgun (WGS) entry which is preliminary data.</text>
</comment>
<feature type="compositionally biased region" description="Polar residues" evidence="1">
    <location>
        <begin position="194"/>
        <end position="222"/>
    </location>
</feature>
<dbReference type="EMBL" id="PDNA01000006">
    <property type="protein sequence ID" value="PGH27532.1"/>
    <property type="molecule type" value="Genomic_DNA"/>
</dbReference>
<accession>A0A2B7Z399</accession>
<feature type="compositionally biased region" description="Low complexity" evidence="1">
    <location>
        <begin position="34"/>
        <end position="50"/>
    </location>
</feature>
<gene>
    <name evidence="2" type="ORF">AJ80_00773</name>
</gene>
<evidence type="ECO:0000256" key="1">
    <source>
        <dbReference type="SAM" id="MobiDB-lite"/>
    </source>
</evidence>
<feature type="region of interest" description="Disordered" evidence="1">
    <location>
        <begin position="470"/>
        <end position="489"/>
    </location>
</feature>